<dbReference type="InterPro" id="IPR055414">
    <property type="entry name" value="LRR_R13L4/SHOC2-like"/>
</dbReference>
<dbReference type="GO" id="GO:0004674">
    <property type="term" value="F:protein serine/threonine kinase activity"/>
    <property type="evidence" value="ECO:0007669"/>
    <property type="project" value="UniProtKB-EC"/>
</dbReference>
<keyword evidence="7 10" id="KW-1133">Transmembrane helix</keyword>
<feature type="domain" description="GAIN-B" evidence="13">
    <location>
        <begin position="339"/>
        <end position="497"/>
    </location>
</feature>
<feature type="domain" description="Protein kinase" evidence="12">
    <location>
        <begin position="563"/>
        <end position="817"/>
    </location>
</feature>
<dbReference type="PROSITE" id="PS50011">
    <property type="entry name" value="PROTEIN_KINASE_DOM"/>
    <property type="match status" value="1"/>
</dbReference>
<evidence type="ECO:0000256" key="9">
    <source>
        <dbReference type="ARBA" id="ARBA00023157"/>
    </source>
</evidence>
<dbReference type="Gene3D" id="1.10.510.10">
    <property type="entry name" value="Transferase(Phosphotransferase) domain 1"/>
    <property type="match status" value="1"/>
</dbReference>
<dbReference type="SUPFAM" id="SSF56112">
    <property type="entry name" value="Protein kinase-like (PK-like)"/>
    <property type="match status" value="1"/>
</dbReference>
<keyword evidence="14" id="KW-0675">Receptor</keyword>
<dbReference type="Pfam" id="PF07714">
    <property type="entry name" value="PK_Tyr_Ser-Thr"/>
    <property type="match status" value="1"/>
</dbReference>
<evidence type="ECO:0000256" key="2">
    <source>
        <dbReference type="ARBA" id="ARBA00022614"/>
    </source>
</evidence>
<name>A0A2P6NYD7_9EUKA</name>
<dbReference type="Pfam" id="PF23598">
    <property type="entry name" value="LRR_14"/>
    <property type="match status" value="1"/>
</dbReference>
<keyword evidence="4" id="KW-0677">Repeat</keyword>
<evidence type="ECO:0000313" key="15">
    <source>
        <dbReference type="Proteomes" id="UP000241769"/>
    </source>
</evidence>
<evidence type="ECO:0000256" key="5">
    <source>
        <dbReference type="ARBA" id="ARBA00022741"/>
    </source>
</evidence>
<dbReference type="SUPFAM" id="SSF52058">
    <property type="entry name" value="L domain-like"/>
    <property type="match status" value="1"/>
</dbReference>
<proteinExistence type="predicted"/>
<dbReference type="SMART" id="SM00303">
    <property type="entry name" value="GPS"/>
    <property type="match status" value="1"/>
</dbReference>
<dbReference type="GO" id="GO:0016020">
    <property type="term" value="C:membrane"/>
    <property type="evidence" value="ECO:0007669"/>
    <property type="project" value="UniProtKB-SubCell"/>
</dbReference>
<dbReference type="PANTHER" id="PTHR48056:SF81">
    <property type="entry name" value="RECEPTOR PROTEIN-TYROSINE KINASE CEPR1"/>
    <property type="match status" value="1"/>
</dbReference>
<evidence type="ECO:0000259" key="13">
    <source>
        <dbReference type="PROSITE" id="PS50221"/>
    </source>
</evidence>
<comment type="caution">
    <text evidence="14">The sequence shown here is derived from an EMBL/GenBank/DDBJ whole genome shotgun (WGS) entry which is preliminary data.</text>
</comment>
<dbReference type="InterPro" id="IPR000719">
    <property type="entry name" value="Prot_kinase_dom"/>
</dbReference>
<organism evidence="14 15">
    <name type="scientific">Planoprotostelium fungivorum</name>
    <dbReference type="NCBI Taxonomy" id="1890364"/>
    <lineage>
        <taxon>Eukaryota</taxon>
        <taxon>Amoebozoa</taxon>
        <taxon>Evosea</taxon>
        <taxon>Variosea</taxon>
        <taxon>Cavosteliida</taxon>
        <taxon>Cavosteliaceae</taxon>
        <taxon>Planoprotostelium</taxon>
    </lineage>
</organism>
<evidence type="ECO:0000313" key="14">
    <source>
        <dbReference type="EMBL" id="PRP88971.1"/>
    </source>
</evidence>
<feature type="transmembrane region" description="Helical" evidence="10">
    <location>
        <begin position="518"/>
        <end position="541"/>
    </location>
</feature>
<dbReference type="InterPro" id="IPR000203">
    <property type="entry name" value="GPS"/>
</dbReference>
<evidence type="ECO:0000256" key="3">
    <source>
        <dbReference type="ARBA" id="ARBA00022692"/>
    </source>
</evidence>
<keyword evidence="15" id="KW-1185">Reference proteome</keyword>
<dbReference type="PROSITE" id="PS50221">
    <property type="entry name" value="GAIN_B"/>
    <property type="match status" value="1"/>
</dbReference>
<keyword evidence="2" id="KW-0433">Leucine-rich repeat</keyword>
<dbReference type="InParanoid" id="A0A2P6NYD7"/>
<dbReference type="Proteomes" id="UP000241769">
    <property type="component" value="Unassembled WGS sequence"/>
</dbReference>
<dbReference type="OrthoDB" id="26095at2759"/>
<dbReference type="InterPro" id="IPR011009">
    <property type="entry name" value="Kinase-like_dom_sf"/>
</dbReference>
<keyword evidence="8 10" id="KW-0472">Membrane</keyword>
<evidence type="ECO:0000256" key="1">
    <source>
        <dbReference type="ARBA" id="ARBA00004167"/>
    </source>
</evidence>
<feature type="chain" id="PRO_5015192344" evidence="11">
    <location>
        <begin position="21"/>
        <end position="889"/>
    </location>
</feature>
<dbReference type="PANTHER" id="PTHR48056">
    <property type="entry name" value="LRR RECEPTOR-LIKE SERINE/THREONINE-PROTEIN KINASE-RELATED"/>
    <property type="match status" value="1"/>
</dbReference>
<comment type="subcellular location">
    <subcellularLocation>
        <location evidence="1">Membrane</location>
        <topology evidence="1">Single-pass membrane protein</topology>
    </subcellularLocation>
</comment>
<keyword evidence="14" id="KW-0808">Transferase</keyword>
<dbReference type="InterPro" id="IPR050647">
    <property type="entry name" value="Plant_LRR-RLKs"/>
</dbReference>
<evidence type="ECO:0000256" key="4">
    <source>
        <dbReference type="ARBA" id="ARBA00022737"/>
    </source>
</evidence>
<reference evidence="14 15" key="1">
    <citation type="journal article" date="2018" name="Genome Biol. Evol.">
        <title>Multiple Roots of Fruiting Body Formation in Amoebozoa.</title>
        <authorList>
            <person name="Hillmann F."/>
            <person name="Forbes G."/>
            <person name="Novohradska S."/>
            <person name="Ferling I."/>
            <person name="Riege K."/>
            <person name="Groth M."/>
            <person name="Westermann M."/>
            <person name="Marz M."/>
            <person name="Spaller T."/>
            <person name="Winckler T."/>
            <person name="Schaap P."/>
            <person name="Glockner G."/>
        </authorList>
    </citation>
    <scope>NUCLEOTIDE SEQUENCE [LARGE SCALE GENOMIC DNA]</scope>
    <source>
        <strain evidence="14 15">Jena</strain>
    </source>
</reference>
<dbReference type="InterPro" id="IPR057244">
    <property type="entry name" value="GAIN_B"/>
</dbReference>
<dbReference type="AlphaFoldDB" id="A0A2P6NYD7"/>
<evidence type="ECO:0000259" key="12">
    <source>
        <dbReference type="PROSITE" id="PS50011"/>
    </source>
</evidence>
<keyword evidence="9" id="KW-1015">Disulfide bond</keyword>
<protein>
    <submittedName>
        <fullName evidence="14">LRR receptor-like serine/threonine-protein kinase GSO2</fullName>
    </submittedName>
</protein>
<evidence type="ECO:0000256" key="8">
    <source>
        <dbReference type="ARBA" id="ARBA00023136"/>
    </source>
</evidence>
<dbReference type="InterPro" id="IPR046338">
    <property type="entry name" value="GAIN_dom_sf"/>
</dbReference>
<dbReference type="InterPro" id="IPR001245">
    <property type="entry name" value="Ser-Thr/Tyr_kinase_cat_dom"/>
</dbReference>
<evidence type="ECO:0000256" key="10">
    <source>
        <dbReference type="SAM" id="Phobius"/>
    </source>
</evidence>
<keyword evidence="14" id="KW-0418">Kinase</keyword>
<sequence>MKRLLFCFFLICYFMGGSDAAQDSQIVQTMKDMWKSLNGPNKYWAGPNICNATDYIGVTCDASNSYPEAIEVRGNGVFRLRGTIPPSVGTFINLTRFDLGGNRNLSGSIPDTICNLVNLNYLNLGTSVLTGSIPSCIGNLTLLQTIYLDRNRLNGTIPESMSRLTSLRIFFAYGNQLSGTIPQFFGQLQTLQRISLGDNQLIGGVPQGISNLPNLLDLVLGFNQLNGSLPARDGALSPLNSLVLNDNDFTFVGYINSSTCNLTNNLFPCYPPLDVPANCTFTYLPCTMDTEIARLYDTDTTVTSQEAQNILNLRASSNDTRTVELISALVPPLLRGGQSFRYHSVDVNVTIGTFLNITNNGSKIAIDITNSTISASIPSSILGVTRVSLAVSSLSFNPFSSMDNQSVYGQVVGVTVYDGQGEEIQIRDTTELMNISMGVITLPSIPSGYEAVCQWWNETKNGWSADRSRLIVENNHTVCQTNHLTNFSIGIAPIVVVQESTVAILPGPTEGDNNQKTLIIVIACCGAAGIALITIVAILIYRRSSSKSRDVFNAVECEVKRQLEWKEKVWEGRENQVWKVVEDGTTTVAVKKCTGKDVRSLVEEATRLKVEFLPLLDVEIEQELHHPNIVMCFRQDLSEKWIMMEWLPDGSISAYSQLRPVSHLVFSIGNEVAQAMSYVSEQKIVHTNLTPDHILLHVSRDTAVAKVTGFSGCVAEGSEYHIKGKEHTAPEVNQNHVQHTSADVWSFGVLLSFIASDGKSKGNEKRRTARGVRIDEEWDVGLKAMIQDCTVVDAHTRPAFHAIARRMKRDTRREAEISNITRVQDKQFLPYNLNWATGLHHDEETPKKTGKTADEVYNRLQWDRLLNKQETKIASSSPLVAILTVSPTA</sequence>
<dbReference type="Gene3D" id="2.60.220.50">
    <property type="match status" value="1"/>
</dbReference>
<dbReference type="FunFam" id="3.80.10.10:FF:000041">
    <property type="entry name" value="LRR receptor-like serine/threonine-protein kinase ERECTA"/>
    <property type="match status" value="1"/>
</dbReference>
<evidence type="ECO:0000256" key="6">
    <source>
        <dbReference type="ARBA" id="ARBA00022840"/>
    </source>
</evidence>
<dbReference type="Pfam" id="PF01825">
    <property type="entry name" value="GPS"/>
    <property type="match status" value="1"/>
</dbReference>
<keyword evidence="5" id="KW-0547">Nucleotide-binding</keyword>
<evidence type="ECO:0000256" key="11">
    <source>
        <dbReference type="SAM" id="SignalP"/>
    </source>
</evidence>
<dbReference type="EMBL" id="MDYQ01000006">
    <property type="protein sequence ID" value="PRP88971.1"/>
    <property type="molecule type" value="Genomic_DNA"/>
</dbReference>
<evidence type="ECO:0000256" key="7">
    <source>
        <dbReference type="ARBA" id="ARBA00022989"/>
    </source>
</evidence>
<dbReference type="InterPro" id="IPR032675">
    <property type="entry name" value="LRR_dom_sf"/>
</dbReference>
<accession>A0A2P6NYD7</accession>
<keyword evidence="6" id="KW-0067">ATP-binding</keyword>
<dbReference type="GO" id="GO:0005524">
    <property type="term" value="F:ATP binding"/>
    <property type="evidence" value="ECO:0007669"/>
    <property type="project" value="UniProtKB-KW"/>
</dbReference>
<keyword evidence="11" id="KW-0732">Signal</keyword>
<keyword evidence="3 10" id="KW-0812">Transmembrane</keyword>
<feature type="signal peptide" evidence="11">
    <location>
        <begin position="1"/>
        <end position="20"/>
    </location>
</feature>
<dbReference type="Gene3D" id="3.80.10.10">
    <property type="entry name" value="Ribonuclease Inhibitor"/>
    <property type="match status" value="2"/>
</dbReference>
<gene>
    <name evidence="14" type="ORF">PROFUN_02249</name>
</gene>